<evidence type="ECO:0000313" key="7">
    <source>
        <dbReference type="Proteomes" id="UP001275315"/>
    </source>
</evidence>
<evidence type="ECO:0000256" key="3">
    <source>
        <dbReference type="ARBA" id="ARBA00022989"/>
    </source>
</evidence>
<dbReference type="CDD" id="cd06530">
    <property type="entry name" value="S26_SPase_I"/>
    <property type="match status" value="1"/>
</dbReference>
<accession>A0ABU5CXQ1</accession>
<dbReference type="EMBL" id="JAWDIQ010000003">
    <property type="protein sequence ID" value="MDY0410183.1"/>
    <property type="molecule type" value="Genomic_DNA"/>
</dbReference>
<dbReference type="GO" id="GO:0009003">
    <property type="term" value="F:signal peptidase activity"/>
    <property type="evidence" value="ECO:0007669"/>
    <property type="project" value="UniProtKB-EC"/>
</dbReference>
<gene>
    <name evidence="6" type="ORF">RWD45_18545</name>
</gene>
<dbReference type="RefSeq" id="WP_320381049.1">
    <property type="nucleotide sequence ID" value="NZ_JAWDIQ010000003.1"/>
</dbReference>
<evidence type="ECO:0000256" key="5">
    <source>
        <dbReference type="NCBIfam" id="TIGR02228"/>
    </source>
</evidence>
<comment type="caution">
    <text evidence="6">The sequence shown here is derived from an EMBL/GenBank/DDBJ whole genome shotgun (WGS) entry which is preliminary data.</text>
</comment>
<dbReference type="EC" id="3.4.21.89" evidence="5"/>
<evidence type="ECO:0000256" key="4">
    <source>
        <dbReference type="ARBA" id="ARBA00023136"/>
    </source>
</evidence>
<evidence type="ECO:0000256" key="2">
    <source>
        <dbReference type="ARBA" id="ARBA00022692"/>
    </source>
</evidence>
<dbReference type="Proteomes" id="UP001275315">
    <property type="component" value="Unassembled WGS sequence"/>
</dbReference>
<dbReference type="InterPro" id="IPR019533">
    <property type="entry name" value="Peptidase_S26"/>
</dbReference>
<keyword evidence="3" id="KW-1133">Transmembrane helix</keyword>
<evidence type="ECO:0000313" key="6">
    <source>
        <dbReference type="EMBL" id="MDY0410183.1"/>
    </source>
</evidence>
<proteinExistence type="predicted"/>
<organism evidence="6 7">
    <name type="scientific">Paracerasibacillus soli</name>
    <dbReference type="NCBI Taxonomy" id="480284"/>
    <lineage>
        <taxon>Bacteria</taxon>
        <taxon>Bacillati</taxon>
        <taxon>Bacillota</taxon>
        <taxon>Bacilli</taxon>
        <taxon>Bacillales</taxon>
        <taxon>Bacillaceae</taxon>
        <taxon>Paracerasibacillus</taxon>
    </lineage>
</organism>
<keyword evidence="4" id="KW-0472">Membrane</keyword>
<dbReference type="NCBIfam" id="TIGR02228">
    <property type="entry name" value="sigpep_I_arch"/>
    <property type="match status" value="1"/>
</dbReference>
<keyword evidence="2" id="KW-0812">Transmembrane</keyword>
<keyword evidence="6" id="KW-0378">Hydrolase</keyword>
<reference evidence="6 7" key="1">
    <citation type="submission" date="2023-10" db="EMBL/GenBank/DDBJ databases">
        <title>Virgibacillus soli CC-YMP-6 genome.</title>
        <authorList>
            <person name="Miliotis G."/>
            <person name="Sengupta P."/>
            <person name="Hameed A."/>
            <person name="Chuvochina M."/>
            <person name="Mcdonagh F."/>
            <person name="Simpson A.C."/>
            <person name="Singh N.K."/>
            <person name="Rekha P.D."/>
            <person name="Raman K."/>
            <person name="Hugenholtz P."/>
            <person name="Venkateswaran K."/>
        </authorList>
    </citation>
    <scope>NUCLEOTIDE SEQUENCE [LARGE SCALE GENOMIC DNA]</scope>
    <source>
        <strain evidence="6 7">CC-YMP-6</strain>
    </source>
</reference>
<name>A0ABU5CXQ1_9BACI</name>
<dbReference type="SUPFAM" id="SSF51306">
    <property type="entry name" value="LexA/Signal peptidase"/>
    <property type="match status" value="1"/>
</dbReference>
<dbReference type="InterPro" id="IPR036286">
    <property type="entry name" value="LexA/Signal_pep-like_sf"/>
</dbReference>
<comment type="subcellular location">
    <subcellularLocation>
        <location evidence="1">Membrane</location>
    </subcellularLocation>
</comment>
<sequence>MKKMVGRIARTISIVLLFTLVFLVLSAKASGGEPSIFGYQVKVVVSGSMEPAIQTGSIIVNKLIGKDTSYKKEDIISFQAGDKVVTHTASPILEQQTPKQCIKQKVTITMHLMLTTSYNNI</sequence>
<protein>
    <recommendedName>
        <fullName evidence="5">Signal peptidase I</fullName>
        <ecNumber evidence="5">3.4.21.89</ecNumber>
    </recommendedName>
</protein>
<evidence type="ECO:0000256" key="1">
    <source>
        <dbReference type="ARBA" id="ARBA00004370"/>
    </source>
</evidence>
<keyword evidence="7" id="KW-1185">Reference proteome</keyword>
<dbReference type="InterPro" id="IPR001733">
    <property type="entry name" value="Peptidase_S26B"/>
</dbReference>